<dbReference type="InterPro" id="IPR050263">
    <property type="entry name" value="Bact_Fimbrial_Adh_Pro"/>
</dbReference>
<dbReference type="SUPFAM" id="SSF49401">
    <property type="entry name" value="Bacterial adhesins"/>
    <property type="match status" value="1"/>
</dbReference>
<comment type="subcellular location">
    <subcellularLocation>
        <location evidence="1">Fimbrium</location>
    </subcellularLocation>
</comment>
<dbReference type="Proteomes" id="UP000473470">
    <property type="component" value="Unassembled WGS sequence"/>
</dbReference>
<evidence type="ECO:0000256" key="1">
    <source>
        <dbReference type="ARBA" id="ARBA00004561"/>
    </source>
</evidence>
<dbReference type="InterPro" id="IPR008966">
    <property type="entry name" value="Adhesion_dom_sf"/>
</dbReference>
<dbReference type="GO" id="GO:0009289">
    <property type="term" value="C:pilus"/>
    <property type="evidence" value="ECO:0007669"/>
    <property type="project" value="UniProtKB-SubCell"/>
</dbReference>
<accession>A0A3N7TF05</accession>
<proteinExistence type="inferred from homology"/>
<protein>
    <submittedName>
        <fullName evidence="5">Type 1 fimbrial protein</fullName>
    </submittedName>
</protein>
<sequence length="358" mass="37338">MANVLAVNCSFSNKEVSQWREVTPLTQSTPVGSILYVRQINLFTSYQFGSLVTAPQELVLGGHWSLQGGAVTNGVAQTNVDGIGLKWAAIGSDGVERPVAQGGRPTAFAKIDVKRDTGATVPGDTMVTQYLQYLVLTKPASQLPQGDLVVSDLPANPVLALYAVDLPKGTASLGSIFDMPTSTTPPNLCKSPINYTGAGNINIDGGGAVTVPNKCDVVSDSIVPVELGNFAVSQFGALNATSAPVDFSISLSNCAASAKPTISFRDKAAQPNADKTLLQLSAPTGRAVAQGFNIVMTNASTGERIAYGDPGSAKQYSMKRVGDMATIPLRAQYIRTGIDAELKPGYAGGAAEFTFTFP</sequence>
<evidence type="ECO:0000313" key="6">
    <source>
        <dbReference type="Proteomes" id="UP000473470"/>
    </source>
</evidence>
<dbReference type="InterPro" id="IPR036937">
    <property type="entry name" value="Adhesion_dom_fimbrial_sf"/>
</dbReference>
<dbReference type="Gene3D" id="2.60.40.1090">
    <property type="entry name" value="Fimbrial-type adhesion domain"/>
    <property type="match status" value="1"/>
</dbReference>
<dbReference type="PANTHER" id="PTHR33420:SF14">
    <property type="entry name" value="TYPE 1 FIMBRIN D-MANNOSE SPECIFIC ADHESIN"/>
    <property type="match status" value="1"/>
</dbReference>
<gene>
    <name evidence="5" type="ORF">F7R25_11535</name>
</gene>
<evidence type="ECO:0000256" key="2">
    <source>
        <dbReference type="ARBA" id="ARBA00006671"/>
    </source>
</evidence>
<keyword evidence="3" id="KW-0281">Fimbrium</keyword>
<evidence type="ECO:0000256" key="3">
    <source>
        <dbReference type="ARBA" id="ARBA00023263"/>
    </source>
</evidence>
<dbReference type="Gene3D" id="2.60.40.3310">
    <property type="match status" value="1"/>
</dbReference>
<dbReference type="GO" id="GO:0043709">
    <property type="term" value="P:cell adhesion involved in single-species biofilm formation"/>
    <property type="evidence" value="ECO:0007669"/>
    <property type="project" value="TreeGrafter"/>
</dbReference>
<evidence type="ECO:0000313" key="5">
    <source>
        <dbReference type="EMBL" id="KAB0638742.1"/>
    </source>
</evidence>
<dbReference type="InterPro" id="IPR000259">
    <property type="entry name" value="Adhesion_dom_fimbrial"/>
</dbReference>
<evidence type="ECO:0000259" key="4">
    <source>
        <dbReference type="Pfam" id="PF00419"/>
    </source>
</evidence>
<comment type="caution">
    <text evidence="5">The sequence shown here is derived from an EMBL/GenBank/DDBJ whole genome shotgun (WGS) entry which is preliminary data.</text>
</comment>
<dbReference type="EMBL" id="VZOK01000013">
    <property type="protein sequence ID" value="KAB0638742.1"/>
    <property type="molecule type" value="Genomic_DNA"/>
</dbReference>
<reference evidence="5 6" key="1">
    <citation type="submission" date="2019-09" db="EMBL/GenBank/DDBJ databases">
        <title>Draft genome sequences of 48 bacterial type strains from the CCUG.</title>
        <authorList>
            <person name="Tunovic T."/>
            <person name="Pineiro-Iglesias B."/>
            <person name="Unosson C."/>
            <person name="Inganas E."/>
            <person name="Ohlen M."/>
            <person name="Cardew S."/>
            <person name="Jensie-Markopoulos S."/>
            <person name="Salva-Serra F."/>
            <person name="Jaen-Luchoro D."/>
            <person name="Karlsson R."/>
            <person name="Svensson-Stadler L."/>
            <person name="Chun J."/>
            <person name="Moore E."/>
        </authorList>
    </citation>
    <scope>NUCLEOTIDE SEQUENCE [LARGE SCALE GENOMIC DNA]</scope>
    <source>
        <strain evidence="5 6">CCUG 65686</strain>
    </source>
</reference>
<dbReference type="Pfam" id="PF00419">
    <property type="entry name" value="Fimbrial"/>
    <property type="match status" value="1"/>
</dbReference>
<comment type="similarity">
    <text evidence="2">Belongs to the fimbrial protein family.</text>
</comment>
<feature type="domain" description="Fimbrial-type adhesion" evidence="4">
    <location>
        <begin position="207"/>
        <end position="357"/>
    </location>
</feature>
<name>A0A3N7TF05_9BURK</name>
<dbReference type="PANTHER" id="PTHR33420">
    <property type="entry name" value="FIMBRIAL SUBUNIT ELFA-RELATED"/>
    <property type="match status" value="1"/>
</dbReference>
<dbReference type="AlphaFoldDB" id="A0A3N7TF05"/>
<organism evidence="5 6">
    <name type="scientific">Burkholderia stagnalis</name>
    <dbReference type="NCBI Taxonomy" id="1503054"/>
    <lineage>
        <taxon>Bacteria</taxon>
        <taxon>Pseudomonadati</taxon>
        <taxon>Pseudomonadota</taxon>
        <taxon>Betaproteobacteria</taxon>
        <taxon>Burkholderiales</taxon>
        <taxon>Burkholderiaceae</taxon>
        <taxon>Burkholderia</taxon>
        <taxon>Burkholderia cepacia complex</taxon>
    </lineage>
</organism>